<keyword evidence="3" id="KW-0269">Exonuclease</keyword>
<dbReference type="SUPFAM" id="SSF52113">
    <property type="entry name" value="BRCT domain"/>
    <property type="match status" value="1"/>
</dbReference>
<reference evidence="7 8" key="1">
    <citation type="submission" date="2020-08" db="EMBL/GenBank/DDBJ databases">
        <title>Genomic Encyclopedia of Type Strains, Phase IV (KMG-IV): sequencing the most valuable type-strain genomes for metagenomic binning, comparative biology and taxonomic classification.</title>
        <authorList>
            <person name="Goeker M."/>
        </authorList>
    </citation>
    <scope>NUCLEOTIDE SEQUENCE [LARGE SCALE GENOMIC DNA]</scope>
    <source>
        <strain evidence="7 8">DSM 44197</strain>
    </source>
</reference>
<feature type="domain" description="Exonuclease" evidence="6">
    <location>
        <begin position="11"/>
        <end position="176"/>
    </location>
</feature>
<keyword evidence="2" id="KW-0378">Hydrolase</keyword>
<evidence type="ECO:0000313" key="7">
    <source>
        <dbReference type="EMBL" id="MBA8949577.1"/>
    </source>
</evidence>
<dbReference type="InterPro" id="IPR036420">
    <property type="entry name" value="BRCT_dom_sf"/>
</dbReference>
<dbReference type="Pfam" id="PF00929">
    <property type="entry name" value="RNase_T"/>
    <property type="match status" value="1"/>
</dbReference>
<protein>
    <submittedName>
        <fullName evidence="7">DNA polymerase III epsilon subunit-like protein/stress response protein SCP2</fullName>
    </submittedName>
</protein>
<name>A0A7W3LK65_ACTNM</name>
<proteinExistence type="predicted"/>
<dbReference type="FunFam" id="3.30.420.10:FF:000045">
    <property type="entry name" value="3'-5' exonuclease DinG"/>
    <property type="match status" value="1"/>
</dbReference>
<organism evidence="7 8">
    <name type="scientific">Actinomadura namibiensis</name>
    <dbReference type="NCBI Taxonomy" id="182080"/>
    <lineage>
        <taxon>Bacteria</taxon>
        <taxon>Bacillati</taxon>
        <taxon>Actinomycetota</taxon>
        <taxon>Actinomycetes</taxon>
        <taxon>Streptosporangiales</taxon>
        <taxon>Thermomonosporaceae</taxon>
        <taxon>Actinomadura</taxon>
    </lineage>
</organism>
<evidence type="ECO:0000259" key="6">
    <source>
        <dbReference type="SMART" id="SM00479"/>
    </source>
</evidence>
<dbReference type="AlphaFoldDB" id="A0A7W3LK65"/>
<evidence type="ECO:0000256" key="2">
    <source>
        <dbReference type="ARBA" id="ARBA00022801"/>
    </source>
</evidence>
<dbReference type="Gene3D" id="3.30.420.10">
    <property type="entry name" value="Ribonuclease H-like superfamily/Ribonuclease H"/>
    <property type="match status" value="1"/>
</dbReference>
<dbReference type="InterPro" id="IPR003325">
    <property type="entry name" value="TerD"/>
</dbReference>
<evidence type="ECO:0000256" key="1">
    <source>
        <dbReference type="ARBA" id="ARBA00022722"/>
    </source>
</evidence>
<comment type="caution">
    <text evidence="7">The sequence shown here is derived from an EMBL/GenBank/DDBJ whole genome shotgun (WGS) entry which is preliminary data.</text>
</comment>
<dbReference type="Gene3D" id="3.40.50.10190">
    <property type="entry name" value="BRCT domain"/>
    <property type="match status" value="1"/>
</dbReference>
<feature type="domain" description="BRCT" evidence="5">
    <location>
        <begin position="214"/>
        <end position="292"/>
    </location>
</feature>
<dbReference type="InterPro" id="IPR013520">
    <property type="entry name" value="Ribonucl_H"/>
</dbReference>
<dbReference type="CDD" id="cd06127">
    <property type="entry name" value="DEDDh"/>
    <property type="match status" value="1"/>
</dbReference>
<dbReference type="SMART" id="SM00292">
    <property type="entry name" value="BRCT"/>
    <property type="match status" value="1"/>
</dbReference>
<dbReference type="InterPro" id="IPR036397">
    <property type="entry name" value="RNaseH_sf"/>
</dbReference>
<evidence type="ECO:0000256" key="3">
    <source>
        <dbReference type="ARBA" id="ARBA00022839"/>
    </source>
</evidence>
<dbReference type="EMBL" id="JACJIA010000001">
    <property type="protein sequence ID" value="MBA8949577.1"/>
    <property type="molecule type" value="Genomic_DNA"/>
</dbReference>
<dbReference type="SMART" id="SM00479">
    <property type="entry name" value="EXOIII"/>
    <property type="match status" value="1"/>
</dbReference>
<dbReference type="RefSeq" id="WP_182841985.1">
    <property type="nucleotide sequence ID" value="NZ_BAAALP010000013.1"/>
</dbReference>
<dbReference type="Pfam" id="PF02342">
    <property type="entry name" value="TerD"/>
    <property type="match status" value="1"/>
</dbReference>
<dbReference type="InterPro" id="IPR001357">
    <property type="entry name" value="BRCT_dom"/>
</dbReference>
<feature type="region of interest" description="Disordered" evidence="4">
    <location>
        <begin position="190"/>
        <end position="210"/>
    </location>
</feature>
<evidence type="ECO:0000256" key="4">
    <source>
        <dbReference type="SAM" id="MobiDB-lite"/>
    </source>
</evidence>
<dbReference type="Proteomes" id="UP000572680">
    <property type="component" value="Unassembled WGS sequence"/>
</dbReference>
<dbReference type="GO" id="GO:0003676">
    <property type="term" value="F:nucleic acid binding"/>
    <property type="evidence" value="ECO:0007669"/>
    <property type="project" value="InterPro"/>
</dbReference>
<dbReference type="PANTHER" id="PTHR30231:SF4">
    <property type="entry name" value="PROTEIN NEN2"/>
    <property type="match status" value="1"/>
</dbReference>
<sequence>MLSLPAGLPANWALVDVETSGLSASRDRVLSLAVVTAGADGTPLSEYTTLLDPGVDPGPVHIHGLTRERLRGAPTFDRVAARVADLLAGRVMVAHNAQFDYSFLAGEFARAGVPMPVERRLCTLALNRRLAPPTPDLRLGTLAAHYGVPHARAHDALEDTRALAGILRASLAEARRRGVELPLVDCTPQRRDPHRALPKTPCAYRSPGPLPAGGPLVQGMKIAITGDTRLAREELVARGVAAGLNMMTSVSRHTSALVANDPGSGSGKARRARAEGVPIIDEETFRKLLEDVRPGVPLDRADTGRTVPRPRPAHPRTLPRGAVFDLPEAPWWTIAVSWEQQARGAADVVAFALDEDGRVAADGDFVFYGAPESTDGTVRLSTDGPAEQSVALDLAALPPAVRRVAVAAAIDGPGTFGDLGAIEVAAVPSTRSVPLARATLDTATTERTLLLAEVYRRGDGWRLRPVGQGHGHDLPELARSFGVDVED</sequence>
<accession>A0A7W3LK65</accession>
<dbReference type="SUPFAM" id="SSF53098">
    <property type="entry name" value="Ribonuclease H-like"/>
    <property type="match status" value="1"/>
</dbReference>
<dbReference type="GO" id="GO:0005829">
    <property type="term" value="C:cytosol"/>
    <property type="evidence" value="ECO:0007669"/>
    <property type="project" value="TreeGrafter"/>
</dbReference>
<evidence type="ECO:0000259" key="5">
    <source>
        <dbReference type="SMART" id="SM00292"/>
    </source>
</evidence>
<dbReference type="Gene3D" id="2.60.60.30">
    <property type="entry name" value="sav2460 like domains"/>
    <property type="match status" value="1"/>
</dbReference>
<dbReference type="CDD" id="cd06974">
    <property type="entry name" value="TerD_like"/>
    <property type="match status" value="1"/>
</dbReference>
<feature type="region of interest" description="Disordered" evidence="4">
    <location>
        <begin position="296"/>
        <end position="320"/>
    </location>
</feature>
<dbReference type="GO" id="GO:0008408">
    <property type="term" value="F:3'-5' exonuclease activity"/>
    <property type="evidence" value="ECO:0007669"/>
    <property type="project" value="TreeGrafter"/>
</dbReference>
<dbReference type="PANTHER" id="PTHR30231">
    <property type="entry name" value="DNA POLYMERASE III SUBUNIT EPSILON"/>
    <property type="match status" value="1"/>
</dbReference>
<keyword evidence="1" id="KW-0540">Nuclease</keyword>
<gene>
    <name evidence="7" type="ORF">HNR61_001175</name>
</gene>
<dbReference type="InterPro" id="IPR012337">
    <property type="entry name" value="RNaseH-like_sf"/>
</dbReference>
<keyword evidence="8" id="KW-1185">Reference proteome</keyword>
<evidence type="ECO:0000313" key="8">
    <source>
        <dbReference type="Proteomes" id="UP000572680"/>
    </source>
</evidence>